<dbReference type="AlphaFoldDB" id="A0A238U4P0"/>
<protein>
    <recommendedName>
        <fullName evidence="3">Lipoprotein</fullName>
    </recommendedName>
</protein>
<dbReference type="EMBL" id="LT899436">
    <property type="protein sequence ID" value="SNR14163.1"/>
    <property type="molecule type" value="Genomic_DNA"/>
</dbReference>
<dbReference type="Proteomes" id="UP000215214">
    <property type="component" value="Chromosome TJEJU"/>
</dbReference>
<sequence length="253" mass="29724">MKKIKVLIGLLIILSCSSEDEITENELGNPGMIKSIISSSPNENDAKISYSYQDGNKLKSIAYSKESLDDGTLDYKHYFFYEDNLIVRIESSYRTENITNLNVINYFEYDNDGKLIKFTRDSNRDGIETHNYSHLSNGNISDSYKRQNMSNFQTKTLEINDAKNLVSDGFYRTYTYDDKRSPHYGIIGFDKLYFAEIHLLGVESYPEYYNNIKTITWNFNSRSFSYKYNSDLKPLSRDYEDMNYIFTTTYQYY</sequence>
<dbReference type="OrthoDB" id="1444189at2"/>
<gene>
    <name evidence="1" type="ORF">TJEJU_0364</name>
</gene>
<evidence type="ECO:0000313" key="1">
    <source>
        <dbReference type="EMBL" id="SNR14163.1"/>
    </source>
</evidence>
<dbReference type="PROSITE" id="PS51257">
    <property type="entry name" value="PROKAR_LIPOPROTEIN"/>
    <property type="match status" value="1"/>
</dbReference>
<evidence type="ECO:0000313" key="2">
    <source>
        <dbReference type="Proteomes" id="UP000215214"/>
    </source>
</evidence>
<reference evidence="1 2" key="1">
    <citation type="submission" date="2017-07" db="EMBL/GenBank/DDBJ databases">
        <authorList>
            <person name="Sun Z.S."/>
            <person name="Albrecht U."/>
            <person name="Echele G."/>
            <person name="Lee C.C."/>
        </authorList>
    </citation>
    <scope>NUCLEOTIDE SEQUENCE [LARGE SCALE GENOMIC DNA]</scope>
    <source>
        <strain evidence="2">type strain: KCTC 22618</strain>
    </source>
</reference>
<accession>A0A238U4P0</accession>
<keyword evidence="2" id="KW-1185">Reference proteome</keyword>
<dbReference type="KEGG" id="tje:TJEJU_0364"/>
<evidence type="ECO:0008006" key="3">
    <source>
        <dbReference type="Google" id="ProtNLM"/>
    </source>
</evidence>
<organism evidence="1 2">
    <name type="scientific">Tenacibaculum jejuense</name>
    <dbReference type="NCBI Taxonomy" id="584609"/>
    <lineage>
        <taxon>Bacteria</taxon>
        <taxon>Pseudomonadati</taxon>
        <taxon>Bacteroidota</taxon>
        <taxon>Flavobacteriia</taxon>
        <taxon>Flavobacteriales</taxon>
        <taxon>Flavobacteriaceae</taxon>
        <taxon>Tenacibaculum</taxon>
    </lineage>
</organism>
<name>A0A238U4P0_9FLAO</name>
<proteinExistence type="predicted"/>
<dbReference type="RefSeq" id="WP_095069027.1">
    <property type="nucleotide sequence ID" value="NZ_LT899436.1"/>
</dbReference>